<dbReference type="GO" id="GO:0016020">
    <property type="term" value="C:membrane"/>
    <property type="evidence" value="ECO:0007669"/>
    <property type="project" value="UniProtKB-SubCell"/>
</dbReference>
<evidence type="ECO:0000256" key="5">
    <source>
        <dbReference type="ARBA" id="ARBA00023136"/>
    </source>
</evidence>
<dbReference type="InterPro" id="IPR045584">
    <property type="entry name" value="Pilin-like"/>
</dbReference>
<dbReference type="Gene3D" id="3.30.700.10">
    <property type="entry name" value="Glycoprotein, Type 4 Pilin"/>
    <property type="match status" value="1"/>
</dbReference>
<dbReference type="STRING" id="1183438.GKIL_4335"/>
<reference evidence="7 8" key="1">
    <citation type="journal article" date="2013" name="PLoS ONE">
        <title>Cultivation and Complete Genome Sequencing of Gloeobacter kilaueensis sp. nov., from a Lava Cave in Kilauea Caldera, Hawai'i.</title>
        <authorList>
            <person name="Saw J.H."/>
            <person name="Schatz M."/>
            <person name="Brown M.V."/>
            <person name="Kunkel D.D."/>
            <person name="Foster J.S."/>
            <person name="Shick H."/>
            <person name="Christensen S."/>
            <person name="Hou S."/>
            <person name="Wan X."/>
            <person name="Donachie S.P."/>
        </authorList>
    </citation>
    <scope>NUCLEOTIDE SEQUENCE [LARGE SCALE GENOMIC DNA]</scope>
    <source>
        <strain evidence="8">JS</strain>
    </source>
</reference>
<feature type="transmembrane region" description="Helical" evidence="6">
    <location>
        <begin position="12"/>
        <end position="36"/>
    </location>
</feature>
<dbReference type="RefSeq" id="WP_023175953.1">
    <property type="nucleotide sequence ID" value="NC_022600.1"/>
</dbReference>
<dbReference type="Proteomes" id="UP000017396">
    <property type="component" value="Chromosome"/>
</dbReference>
<keyword evidence="5 6" id="KW-0472">Membrane</keyword>
<evidence type="ECO:0000313" key="7">
    <source>
        <dbReference type="EMBL" id="AGY60581.1"/>
    </source>
</evidence>
<dbReference type="GO" id="GO:0015627">
    <property type="term" value="C:type II protein secretion system complex"/>
    <property type="evidence" value="ECO:0007669"/>
    <property type="project" value="InterPro"/>
</dbReference>
<dbReference type="InterPro" id="IPR000983">
    <property type="entry name" value="Bac_GSPG_pilin"/>
</dbReference>
<dbReference type="PANTHER" id="PTHR30093:SF44">
    <property type="entry name" value="TYPE II SECRETION SYSTEM CORE PROTEIN G"/>
    <property type="match status" value="1"/>
</dbReference>
<keyword evidence="8" id="KW-1185">Reference proteome</keyword>
<dbReference type="PRINTS" id="PR00813">
    <property type="entry name" value="BCTERIALGSPG"/>
</dbReference>
<accession>U5QNS0</accession>
<dbReference type="Pfam" id="PF07963">
    <property type="entry name" value="N_methyl"/>
    <property type="match status" value="1"/>
</dbReference>
<protein>
    <submittedName>
        <fullName evidence="7">General secretion pathway protein G</fullName>
    </submittedName>
</protein>
<dbReference type="EMBL" id="CP003587">
    <property type="protein sequence ID" value="AGY60581.1"/>
    <property type="molecule type" value="Genomic_DNA"/>
</dbReference>
<name>U5QNS0_GLOK1</name>
<evidence type="ECO:0000256" key="4">
    <source>
        <dbReference type="ARBA" id="ARBA00022989"/>
    </source>
</evidence>
<evidence type="ECO:0000313" key="8">
    <source>
        <dbReference type="Proteomes" id="UP000017396"/>
    </source>
</evidence>
<evidence type="ECO:0000256" key="3">
    <source>
        <dbReference type="ARBA" id="ARBA00022692"/>
    </source>
</evidence>
<dbReference type="InterPro" id="IPR012902">
    <property type="entry name" value="N_methyl_site"/>
</dbReference>
<dbReference type="HOGENOM" id="CLU_1494197_0_0_3"/>
<dbReference type="KEGG" id="glj:GKIL_4335"/>
<keyword evidence="4 6" id="KW-1133">Transmembrane helix</keyword>
<dbReference type="AlphaFoldDB" id="U5QNS0"/>
<comment type="subcellular location">
    <subcellularLocation>
        <location evidence="1">Membrane</location>
        <topology evidence="1">Single-pass membrane protein</topology>
    </subcellularLocation>
</comment>
<dbReference type="GO" id="GO:0015628">
    <property type="term" value="P:protein secretion by the type II secretion system"/>
    <property type="evidence" value="ECO:0007669"/>
    <property type="project" value="InterPro"/>
</dbReference>
<evidence type="ECO:0000256" key="1">
    <source>
        <dbReference type="ARBA" id="ARBA00004167"/>
    </source>
</evidence>
<gene>
    <name evidence="7" type="ORF">GKIL_4335</name>
</gene>
<dbReference type="SUPFAM" id="SSF54523">
    <property type="entry name" value="Pili subunits"/>
    <property type="match status" value="1"/>
</dbReference>
<keyword evidence="2" id="KW-0488">Methylation</keyword>
<proteinExistence type="predicted"/>
<dbReference type="OrthoDB" id="467711at2"/>
<sequence>MSFIARRPLRGFTLVELLVVVVIVGILAAVALPNFLGQSGKAKTTEATATIDAIKTAQEVYLNENGKYFSDDSSGAVFAAAPANTLGGTLVKTGASFANLMTALSVNLDPNKFQNGAAPDGSKWAVATRALADQGVAANPDGAASFGVSIDAGGAAGAGAIKGLASSYVKSNGRVVVDSDQGH</sequence>
<dbReference type="eggNOG" id="COG2165">
    <property type="taxonomic scope" value="Bacteria"/>
</dbReference>
<dbReference type="NCBIfam" id="TIGR02532">
    <property type="entry name" value="IV_pilin_GFxxxE"/>
    <property type="match status" value="1"/>
</dbReference>
<keyword evidence="3 6" id="KW-0812">Transmembrane</keyword>
<organism evidence="7 8">
    <name type="scientific">Gloeobacter kilaueensis (strain ATCC BAA-2537 / CCAP 1431/1 / ULC 316 / JS1)</name>
    <dbReference type="NCBI Taxonomy" id="1183438"/>
    <lineage>
        <taxon>Bacteria</taxon>
        <taxon>Bacillati</taxon>
        <taxon>Cyanobacteriota</taxon>
        <taxon>Cyanophyceae</taxon>
        <taxon>Gloeobacterales</taxon>
        <taxon>Gloeobacteraceae</taxon>
        <taxon>Gloeobacter</taxon>
    </lineage>
</organism>
<evidence type="ECO:0000256" key="6">
    <source>
        <dbReference type="SAM" id="Phobius"/>
    </source>
</evidence>
<dbReference type="PANTHER" id="PTHR30093">
    <property type="entry name" value="GENERAL SECRETION PATHWAY PROTEIN G"/>
    <property type="match status" value="1"/>
</dbReference>
<dbReference type="PROSITE" id="PS00409">
    <property type="entry name" value="PROKAR_NTER_METHYL"/>
    <property type="match status" value="1"/>
</dbReference>
<evidence type="ECO:0000256" key="2">
    <source>
        <dbReference type="ARBA" id="ARBA00022481"/>
    </source>
</evidence>